<dbReference type="CDD" id="cd24021">
    <property type="entry name" value="ASKHA_NBD_ParM_Psk41-like"/>
    <property type="match status" value="1"/>
</dbReference>
<organism evidence="3 4">
    <name type="scientific">Heyndrickxia sporothermodurans</name>
    <dbReference type="NCBI Taxonomy" id="46224"/>
    <lineage>
        <taxon>Bacteria</taxon>
        <taxon>Bacillati</taxon>
        <taxon>Bacillota</taxon>
        <taxon>Bacilli</taxon>
        <taxon>Bacillales</taxon>
        <taxon>Bacillaceae</taxon>
        <taxon>Heyndrickxia</taxon>
    </lineage>
</organism>
<dbReference type="RefSeq" id="WP_107958844.1">
    <property type="nucleotide sequence ID" value="NZ_CP066701.1"/>
</dbReference>
<dbReference type="Pfam" id="PF17989">
    <property type="entry name" value="ALP_N"/>
    <property type="match status" value="1"/>
</dbReference>
<dbReference type="KEGG" id="hspo:JGZ69_00340"/>
<gene>
    <name evidence="3" type="ORF">JGZ69_00340</name>
</gene>
<dbReference type="SUPFAM" id="SSF53067">
    <property type="entry name" value="Actin-like ATPase domain"/>
    <property type="match status" value="2"/>
</dbReference>
<protein>
    <recommendedName>
        <fullName evidence="5">Actin-like protein N-terminal domain-containing protein</fullName>
    </recommendedName>
</protein>
<evidence type="ECO:0000259" key="2">
    <source>
        <dbReference type="Pfam" id="PF22128"/>
    </source>
</evidence>
<dbReference type="AlphaFoldDB" id="A0AB37HFG4"/>
<accession>A0AB37HFG4</accession>
<dbReference type="EMBL" id="CP066701">
    <property type="protein sequence ID" value="QQX25515.1"/>
    <property type="molecule type" value="Genomic_DNA"/>
</dbReference>
<evidence type="ECO:0000259" key="1">
    <source>
        <dbReference type="Pfam" id="PF17989"/>
    </source>
</evidence>
<dbReference type="InterPro" id="IPR043129">
    <property type="entry name" value="ATPase_NBD"/>
</dbReference>
<feature type="domain" description="Alp7A-like C-terminal" evidence="2">
    <location>
        <begin position="195"/>
        <end position="321"/>
    </location>
</feature>
<dbReference type="Pfam" id="PF22128">
    <property type="entry name" value="Alp7A_like_C"/>
    <property type="match status" value="1"/>
</dbReference>
<sequence length="358" mass="40899">MEVFALDIGNKQTKMISSKTLVNEKKGSKVFPSIFMYHEDLGNQVTMFKQKKLIEKYSSNIDQEFEYAWGKEINQINTPKFLDTLTFSNRYSTQEFKLLSTFALGELARDFEEAEKGILECIVVTGVPSDDYNEETIKKLMKVLQGDHNIKINDKSYNIRVKEVQVMNQPIGTIYNEILDDEGFVQDESYFEDTVTIADLGGGTFLVDTLQGLQLDSKRRDQKNTGSYDLYDRILSAAIDSGIKGLSQYKIEQILRNGNQKEGYYYKPNRNESISITNIVNKAIIKYTREIINTVQTAVKDVDSIDKILFTGGTSNLIDQIPVKDTFKYAYFVEDSEIANVKGYYKYGLAYKESNSNN</sequence>
<dbReference type="InterPro" id="IPR040607">
    <property type="entry name" value="ALP_N"/>
</dbReference>
<dbReference type="InterPro" id="IPR054368">
    <property type="entry name" value="Alp7A-like_C"/>
</dbReference>
<evidence type="ECO:0000313" key="4">
    <source>
        <dbReference type="Proteomes" id="UP000595512"/>
    </source>
</evidence>
<feature type="domain" description="Actin-like protein N-terminal" evidence="1">
    <location>
        <begin position="5"/>
        <end position="172"/>
    </location>
</feature>
<dbReference type="Gene3D" id="3.30.420.40">
    <property type="match status" value="2"/>
</dbReference>
<dbReference type="Proteomes" id="UP000595512">
    <property type="component" value="Chromosome"/>
</dbReference>
<reference evidence="3 4" key="1">
    <citation type="submission" date="2020-12" db="EMBL/GenBank/DDBJ databases">
        <title>Taxonomic evaluation of the Bacillus sporothermodurans group of bacteria based on whole genome sequences.</title>
        <authorList>
            <person name="Fiedler G."/>
            <person name="Herbstmann A.-D."/>
            <person name="Doll E."/>
            <person name="Wenning M."/>
            <person name="Brinks E."/>
            <person name="Kabisch J."/>
            <person name="Breitenwieser F."/>
            <person name="Lappann M."/>
            <person name="Boehnlein C."/>
            <person name="Franz C."/>
        </authorList>
    </citation>
    <scope>NUCLEOTIDE SEQUENCE [LARGE SCALE GENOMIC DNA]</scope>
    <source>
        <strain evidence="3 4">DSM 10599</strain>
    </source>
</reference>
<proteinExistence type="predicted"/>
<evidence type="ECO:0000313" key="3">
    <source>
        <dbReference type="EMBL" id="QQX25515.1"/>
    </source>
</evidence>
<evidence type="ECO:0008006" key="5">
    <source>
        <dbReference type="Google" id="ProtNLM"/>
    </source>
</evidence>
<name>A0AB37HFG4_9BACI</name>